<accession>A0A6J5FCL7</accession>
<gene>
    <name evidence="1" type="ORF">LMG29542_08579</name>
</gene>
<evidence type="ECO:0000313" key="2">
    <source>
        <dbReference type="Proteomes" id="UP000494363"/>
    </source>
</evidence>
<name>A0A6J5FCL7_9BURK</name>
<dbReference type="AlphaFoldDB" id="A0A6J5FCL7"/>
<reference evidence="1 2" key="1">
    <citation type="submission" date="2020-04" db="EMBL/GenBank/DDBJ databases">
        <authorList>
            <person name="De Canck E."/>
        </authorList>
    </citation>
    <scope>NUCLEOTIDE SEQUENCE [LARGE SCALE GENOMIC DNA]</scope>
    <source>
        <strain evidence="1 2">LMG 29542</strain>
    </source>
</reference>
<sequence length="137" mass="15481">MGPACDSDSCRIPFGLGVGNNNSPVGVFISFSKGRITEIDVEFGENYWDEITPVLDRKYGASWNVEQDPNFLITDLETKKSVTVEWITLTHRPNGTNRRTGDACMIWVVNYDVIFRHHDPLGPYHSVFAIKLVSDNF</sequence>
<dbReference type="EMBL" id="CADIKH010000311">
    <property type="protein sequence ID" value="CAB3775197.1"/>
    <property type="molecule type" value="Genomic_DNA"/>
</dbReference>
<keyword evidence="2" id="KW-1185">Reference proteome</keyword>
<proteinExistence type="predicted"/>
<protein>
    <submittedName>
        <fullName evidence="1">Uncharacterized protein</fullName>
    </submittedName>
</protein>
<dbReference type="Proteomes" id="UP000494363">
    <property type="component" value="Unassembled WGS sequence"/>
</dbReference>
<evidence type="ECO:0000313" key="1">
    <source>
        <dbReference type="EMBL" id="CAB3775197.1"/>
    </source>
</evidence>
<organism evidence="1 2">
    <name type="scientific">Paraburkholderia humisilvae</name>
    <dbReference type="NCBI Taxonomy" id="627669"/>
    <lineage>
        <taxon>Bacteria</taxon>
        <taxon>Pseudomonadati</taxon>
        <taxon>Pseudomonadota</taxon>
        <taxon>Betaproteobacteria</taxon>
        <taxon>Burkholderiales</taxon>
        <taxon>Burkholderiaceae</taxon>
        <taxon>Paraburkholderia</taxon>
    </lineage>
</organism>